<gene>
    <name evidence="2" type="ORF">EVEC_LOCUS344</name>
</gene>
<reference evidence="2 3" key="2">
    <citation type="submission" date="2018-10" db="EMBL/GenBank/DDBJ databases">
        <authorList>
            <consortium name="Pathogen Informatics"/>
        </authorList>
    </citation>
    <scope>NUCLEOTIDE SEQUENCE [LARGE SCALE GENOMIC DNA]</scope>
</reference>
<reference evidence="4" key="1">
    <citation type="submission" date="2017-02" db="UniProtKB">
        <authorList>
            <consortium name="WormBaseParasite"/>
        </authorList>
    </citation>
    <scope>IDENTIFICATION</scope>
</reference>
<dbReference type="WBParaSite" id="EVEC_0000050901-mRNA-1">
    <property type="protein sequence ID" value="EVEC_0000050901-mRNA-1"/>
    <property type="gene ID" value="EVEC_0000050901"/>
</dbReference>
<accession>A0A0N4UTD0</accession>
<sequence>MQQSGNYMPIVTTSPPMNPPPSEQEKWNDEYNRIWSKMGQSWNDVSLFAQLKELLIGLFNINEYIVLFTFFLQLKENLAKSGLDRDWKSMFAKLTNTVEPYMYAFSEQLGEALNTAVRQQQNGVLQKVLIVEFLLKFIKNNLINYILCGKKKD</sequence>
<keyword evidence="3" id="KW-1185">Reference proteome</keyword>
<dbReference type="AlphaFoldDB" id="A0A0N4UTD0"/>
<feature type="region of interest" description="Disordered" evidence="1">
    <location>
        <begin position="1"/>
        <end position="25"/>
    </location>
</feature>
<dbReference type="OrthoDB" id="5873791at2759"/>
<feature type="compositionally biased region" description="Polar residues" evidence="1">
    <location>
        <begin position="1"/>
        <end position="15"/>
    </location>
</feature>
<evidence type="ECO:0000313" key="3">
    <source>
        <dbReference type="Proteomes" id="UP000274131"/>
    </source>
</evidence>
<evidence type="ECO:0000313" key="2">
    <source>
        <dbReference type="EMBL" id="VDD85201.1"/>
    </source>
</evidence>
<organism evidence="4">
    <name type="scientific">Enterobius vermicularis</name>
    <name type="common">Human pinworm</name>
    <dbReference type="NCBI Taxonomy" id="51028"/>
    <lineage>
        <taxon>Eukaryota</taxon>
        <taxon>Metazoa</taxon>
        <taxon>Ecdysozoa</taxon>
        <taxon>Nematoda</taxon>
        <taxon>Chromadorea</taxon>
        <taxon>Rhabditida</taxon>
        <taxon>Spirurina</taxon>
        <taxon>Oxyuridomorpha</taxon>
        <taxon>Oxyuroidea</taxon>
        <taxon>Oxyuridae</taxon>
        <taxon>Enterobius</taxon>
    </lineage>
</organism>
<dbReference type="Proteomes" id="UP000274131">
    <property type="component" value="Unassembled WGS sequence"/>
</dbReference>
<evidence type="ECO:0000256" key="1">
    <source>
        <dbReference type="SAM" id="MobiDB-lite"/>
    </source>
</evidence>
<evidence type="ECO:0000313" key="4">
    <source>
        <dbReference type="WBParaSite" id="EVEC_0000050901-mRNA-1"/>
    </source>
</evidence>
<protein>
    <submittedName>
        <fullName evidence="2 4">Uncharacterized protein</fullName>
    </submittedName>
</protein>
<dbReference type="EMBL" id="UXUI01000352">
    <property type="protein sequence ID" value="VDD85201.1"/>
    <property type="molecule type" value="Genomic_DNA"/>
</dbReference>
<name>A0A0N4UTD0_ENTVE</name>
<proteinExistence type="predicted"/>